<organism evidence="5 6">
    <name type="scientific">Dunaliella salina</name>
    <name type="common">Green alga</name>
    <name type="synonym">Protococcus salinus</name>
    <dbReference type="NCBI Taxonomy" id="3046"/>
    <lineage>
        <taxon>Eukaryota</taxon>
        <taxon>Viridiplantae</taxon>
        <taxon>Chlorophyta</taxon>
        <taxon>core chlorophytes</taxon>
        <taxon>Chlorophyceae</taxon>
        <taxon>CS clade</taxon>
        <taxon>Chlamydomonadales</taxon>
        <taxon>Dunaliellaceae</taxon>
        <taxon>Dunaliella</taxon>
    </lineage>
</organism>
<proteinExistence type="predicted"/>
<dbReference type="EMBL" id="MU069796">
    <property type="protein sequence ID" value="KAF5833691.1"/>
    <property type="molecule type" value="Genomic_DNA"/>
</dbReference>
<protein>
    <submittedName>
        <fullName evidence="5">Uncharacterized protein</fullName>
    </submittedName>
</protein>
<sequence>MALLNKLNLMQGMVAKPGMLARPSLPKRSPVCKAQAGDSKPQEAKPQEAEPTTSPPPPAEEKSDEKPPASPASSVSAPEGFEWAKPIIAFLESEDVKPSDLTDKVTSSDLYQQYGKEFFEGPVGSKSAGWNKIPETINGRAAMIGFLTAALGEIFGGYSFLEQFADHPQSVLVTIALLTVATIVPVAKGTEGNYLRSLYDTYALPEDLFTEKRELLHGRLAMLGLISLITIELFKGTALL</sequence>
<keyword evidence="6" id="KW-1185">Reference proteome</keyword>
<evidence type="ECO:0000256" key="3">
    <source>
        <dbReference type="ARBA" id="ARBA00022640"/>
    </source>
</evidence>
<gene>
    <name evidence="5" type="ORF">DUNSADRAFT_9924</name>
</gene>
<evidence type="ECO:0000313" key="6">
    <source>
        <dbReference type="Proteomes" id="UP000815325"/>
    </source>
</evidence>
<feature type="region of interest" description="Disordered" evidence="4">
    <location>
        <begin position="18"/>
        <end position="77"/>
    </location>
</feature>
<reference evidence="5" key="1">
    <citation type="submission" date="2017-08" db="EMBL/GenBank/DDBJ databases">
        <authorList>
            <person name="Polle J.E."/>
            <person name="Barry K."/>
            <person name="Cushman J."/>
            <person name="Schmutz J."/>
            <person name="Tran D."/>
            <person name="Hathwaick L.T."/>
            <person name="Yim W.C."/>
            <person name="Jenkins J."/>
            <person name="Mckie-Krisberg Z.M."/>
            <person name="Prochnik S."/>
            <person name="Lindquist E."/>
            <person name="Dockter R.B."/>
            <person name="Adam C."/>
            <person name="Molina H."/>
            <person name="Bunkerborg J."/>
            <person name="Jin E."/>
            <person name="Buchheim M."/>
            <person name="Magnuson J."/>
        </authorList>
    </citation>
    <scope>NUCLEOTIDE SEQUENCE</scope>
    <source>
        <strain evidence="5">CCAP 19/18</strain>
    </source>
</reference>
<evidence type="ECO:0000256" key="2">
    <source>
        <dbReference type="ARBA" id="ARBA00022528"/>
    </source>
</evidence>
<accession>A0ABQ7GGF1</accession>
<comment type="subcellular location">
    <subcellularLocation>
        <location evidence="1">Plastid</location>
        <location evidence="1">Chloroplast</location>
    </subcellularLocation>
</comment>
<keyword evidence="2" id="KW-0150">Chloroplast</keyword>
<evidence type="ECO:0000313" key="5">
    <source>
        <dbReference type="EMBL" id="KAF5833691.1"/>
    </source>
</evidence>
<keyword evidence="3" id="KW-0934">Plastid</keyword>
<dbReference type="Proteomes" id="UP000815325">
    <property type="component" value="Unassembled WGS sequence"/>
</dbReference>
<evidence type="ECO:0000256" key="1">
    <source>
        <dbReference type="ARBA" id="ARBA00004229"/>
    </source>
</evidence>
<dbReference type="Pfam" id="PF00504">
    <property type="entry name" value="Chloroa_b-bind"/>
    <property type="match status" value="1"/>
</dbReference>
<name>A0ABQ7GGF1_DUNSA</name>
<evidence type="ECO:0000256" key="4">
    <source>
        <dbReference type="SAM" id="MobiDB-lite"/>
    </source>
</evidence>
<comment type="caution">
    <text evidence="5">The sequence shown here is derived from an EMBL/GenBank/DDBJ whole genome shotgun (WGS) entry which is preliminary data.</text>
</comment>
<dbReference type="SUPFAM" id="SSF103511">
    <property type="entry name" value="Chlorophyll a-b binding protein"/>
    <property type="match status" value="1"/>
</dbReference>
<dbReference type="InterPro" id="IPR022796">
    <property type="entry name" value="Chloroa_b-bind"/>
</dbReference>